<feature type="domain" description="DUF4158" evidence="6">
    <location>
        <begin position="5"/>
        <end position="171"/>
    </location>
</feature>
<dbReference type="InterPro" id="IPR047653">
    <property type="entry name" value="Tn3-like_transpos"/>
</dbReference>
<keyword evidence="3" id="KW-0238">DNA-binding</keyword>
<evidence type="ECO:0000256" key="4">
    <source>
        <dbReference type="ARBA" id="ARBA00023172"/>
    </source>
</evidence>
<dbReference type="InterPro" id="IPR025296">
    <property type="entry name" value="DUF4158"/>
</dbReference>
<name>A0A1W0CDX4_9NEIS</name>
<keyword evidence="4" id="KW-0233">DNA recombination</keyword>
<evidence type="ECO:0000259" key="6">
    <source>
        <dbReference type="Pfam" id="PF13700"/>
    </source>
</evidence>
<dbReference type="GO" id="GO:0003677">
    <property type="term" value="F:DNA binding"/>
    <property type="evidence" value="ECO:0007669"/>
    <property type="project" value="UniProtKB-KW"/>
</dbReference>
<sequence>MPVGFLTQEQRDGFGRYIDQPSREELERYFHLSDDDHKTIGSLRGDHNRLGYATQLTTVRYLGTFCDEFSSVPQIVLHSLCRQLAIPDSGCIHDYAPTRQRMRHAAEIREQHGYRDFTDTSVGFRLSRWLYALCWTGTDRPGELFNRATHWLLTHKVLLPGVTVLERYIAQLRSRVEERLWLKLAQDVSEQQRQRLLNLLTVPDGNRGSRLDKLRSGPVMVSGPSLVRSLKRLDDVRGIGITLPSTASIPPSRIAALARFANTAKVTAINRLPNARRLATLVAFAVCLEASAHDDALEVLEALLRDIFSNAEKADKKARLRTLRDLDRSASTLAEACHMVLSPNISDEALRSRLFASIPRETLTKALEEVNALIRPTDDVFYNELGTRYRSVRRFLPDLLNYLNFGASPAGKAVVAGLDWLRHNIKRSKPGHDAPQEVVTKSWQKHVGREEGKVDFHAYVFCVLGELRTALRRRDIFVSPSWRYADPRLGLLDGAEWAAARPVICRSLGLTPDPEPTLSALTTELDATWKVVAARLPDNPAVQLELKDGKTELSLGALDRLEEPASLLQLRAAVADLMPGVDLPEILLEIATRTSFTDAFTHVSEKNSRAENLVTSLCAVLLGEACNNGLEPLVRKDTPALRRDRLSWVSQNYIREDTLSAANAILVSAQSKLDLAQVWGGGEVASADGMRFVVPVRTVHAGPNPKYFGHGRGVTWYNLISDQFSGLNAIPVPGTLRDSLVLPAVVLEQQTELQPTQIMTDTGAYSDVVFGLFRLLGFRFCPRLADVGGTRLWRSQPEADYGELNGLAHQSVKLNLIAEQWDDLLRLAGSLKLGRIPATGIMRTLQTGDRPTRIAQALAEFGRIEKTLHTLTYIDDETKRRATLTQLNRGEGRHSLARAVFHGKRGELRQRYREGQEDQLGALGLVVNIIVLWNTIYMTAALEQLRRQGYQVLDEDVARLSPLIYEHINMLGRYSFAVPEEVARGELRPLRNPSDD</sequence>
<dbReference type="GO" id="GO:0006313">
    <property type="term" value="P:DNA transposition"/>
    <property type="evidence" value="ECO:0007669"/>
    <property type="project" value="InterPro"/>
</dbReference>
<feature type="domain" description="Tn3 transposase DDE" evidence="5">
    <location>
        <begin position="585"/>
        <end position="974"/>
    </location>
</feature>
<dbReference type="AlphaFoldDB" id="A0A1W0CDX4"/>
<dbReference type="Pfam" id="PF13700">
    <property type="entry name" value="DUF4158"/>
    <property type="match status" value="1"/>
</dbReference>
<dbReference type="RefSeq" id="WP_081556803.1">
    <property type="nucleotide sequence ID" value="NZ_MUKV01000042.1"/>
</dbReference>
<comment type="similarity">
    <text evidence="1">Belongs to the transposase 7 family.</text>
</comment>
<dbReference type="InterPro" id="IPR002513">
    <property type="entry name" value="Tn3_Tnp_DDE_dom"/>
</dbReference>
<keyword evidence="2" id="KW-0815">Transposition</keyword>
<reference evidence="7 8" key="1">
    <citation type="submission" date="2017-02" db="EMBL/GenBank/DDBJ databases">
        <title>Chromobacterium haemolyticum H5244.</title>
        <authorList>
            <person name="Gulvik C.A."/>
        </authorList>
    </citation>
    <scope>NUCLEOTIDE SEQUENCE [LARGE SCALE GENOMIC DNA]</scope>
    <source>
        <strain evidence="7 8">H5244</strain>
    </source>
</reference>
<evidence type="ECO:0000256" key="2">
    <source>
        <dbReference type="ARBA" id="ARBA00022578"/>
    </source>
</evidence>
<dbReference type="GO" id="GO:0004803">
    <property type="term" value="F:transposase activity"/>
    <property type="evidence" value="ECO:0007669"/>
    <property type="project" value="InterPro"/>
</dbReference>
<protein>
    <submittedName>
        <fullName evidence="7">DDE transposase</fullName>
    </submittedName>
</protein>
<proteinExistence type="inferred from homology"/>
<evidence type="ECO:0000256" key="3">
    <source>
        <dbReference type="ARBA" id="ARBA00023125"/>
    </source>
</evidence>
<evidence type="ECO:0000313" key="8">
    <source>
        <dbReference type="Proteomes" id="UP000192721"/>
    </source>
</evidence>
<dbReference type="Proteomes" id="UP000192721">
    <property type="component" value="Unassembled WGS sequence"/>
</dbReference>
<evidence type="ECO:0000256" key="1">
    <source>
        <dbReference type="ARBA" id="ARBA00009402"/>
    </source>
</evidence>
<dbReference type="Pfam" id="PF01526">
    <property type="entry name" value="DDE_Tnp_Tn3"/>
    <property type="match status" value="1"/>
</dbReference>
<evidence type="ECO:0000313" key="7">
    <source>
        <dbReference type="EMBL" id="OQS32949.1"/>
    </source>
</evidence>
<dbReference type="EMBL" id="MUKV01000042">
    <property type="protein sequence ID" value="OQS32949.1"/>
    <property type="molecule type" value="Genomic_DNA"/>
</dbReference>
<accession>A0A1W0CDX4</accession>
<evidence type="ECO:0000259" key="5">
    <source>
        <dbReference type="Pfam" id="PF01526"/>
    </source>
</evidence>
<organism evidence="7 8">
    <name type="scientific">Chromobacterium haemolyticum</name>
    <dbReference type="NCBI Taxonomy" id="394935"/>
    <lineage>
        <taxon>Bacteria</taxon>
        <taxon>Pseudomonadati</taxon>
        <taxon>Pseudomonadota</taxon>
        <taxon>Betaproteobacteria</taxon>
        <taxon>Neisseriales</taxon>
        <taxon>Chromobacteriaceae</taxon>
        <taxon>Chromobacterium</taxon>
    </lineage>
</organism>
<gene>
    <name evidence="7" type="ORF">B0T45_20960</name>
</gene>
<dbReference type="NCBIfam" id="NF033527">
    <property type="entry name" value="transpos_Tn3"/>
    <property type="match status" value="1"/>
</dbReference>
<comment type="caution">
    <text evidence="7">The sequence shown here is derived from an EMBL/GenBank/DDBJ whole genome shotgun (WGS) entry which is preliminary data.</text>
</comment>